<proteinExistence type="predicted"/>
<name>A0ABW8T159_9CLOT</name>
<gene>
    <name evidence="1" type="ORF">ACJDUG_03945</name>
</gene>
<dbReference type="RefSeq" id="WP_406768584.1">
    <property type="nucleotide sequence ID" value="NZ_JBJHZZ010000001.1"/>
</dbReference>
<dbReference type="Proteomes" id="UP001623591">
    <property type="component" value="Unassembled WGS sequence"/>
</dbReference>
<sequence>MAIKKTISLQDYVLEAAQQRSMELFGGSISNYLSYLICNDNKDRIEKCLQRIENMKPVRTSETKTAQFESDCPYCGKKIKIGETIYNVLLNNGFERCVHKHCSRE</sequence>
<dbReference type="EMBL" id="JBJHZZ010000001">
    <property type="protein sequence ID" value="MFL0246130.1"/>
    <property type="molecule type" value="Genomic_DNA"/>
</dbReference>
<accession>A0ABW8T159</accession>
<organism evidence="1 2">
    <name type="scientific">Candidatus Clostridium stratigraminis</name>
    <dbReference type="NCBI Taxonomy" id="3381661"/>
    <lineage>
        <taxon>Bacteria</taxon>
        <taxon>Bacillati</taxon>
        <taxon>Bacillota</taxon>
        <taxon>Clostridia</taxon>
        <taxon>Eubacteriales</taxon>
        <taxon>Clostridiaceae</taxon>
        <taxon>Clostridium</taxon>
    </lineage>
</organism>
<evidence type="ECO:0000313" key="2">
    <source>
        <dbReference type="Proteomes" id="UP001623591"/>
    </source>
</evidence>
<keyword evidence="2" id="KW-1185">Reference proteome</keyword>
<protein>
    <submittedName>
        <fullName evidence="1">Uncharacterized protein</fullName>
    </submittedName>
</protein>
<reference evidence="1 2" key="1">
    <citation type="submission" date="2024-11" db="EMBL/GenBank/DDBJ databases">
        <authorList>
            <person name="Heng Y.C."/>
            <person name="Lim A.C.H."/>
            <person name="Lee J.K.Y."/>
            <person name="Kittelmann S."/>
        </authorList>
    </citation>
    <scope>NUCLEOTIDE SEQUENCE [LARGE SCALE GENOMIC DNA]</scope>
    <source>
        <strain evidence="1 2">WILCCON 0185</strain>
    </source>
</reference>
<comment type="caution">
    <text evidence="1">The sequence shown here is derived from an EMBL/GenBank/DDBJ whole genome shotgun (WGS) entry which is preliminary data.</text>
</comment>
<evidence type="ECO:0000313" key="1">
    <source>
        <dbReference type="EMBL" id="MFL0246130.1"/>
    </source>
</evidence>